<dbReference type="PANTHER" id="PTHR19920">
    <property type="entry name" value="WD40 PROTEIN CIAO1"/>
    <property type="match status" value="1"/>
</dbReference>
<dbReference type="FunFam" id="2.130.10.10:FF:001878">
    <property type="entry name" value="Uncharacterized protein"/>
    <property type="match status" value="1"/>
</dbReference>
<dbReference type="PROSITE" id="PS50082">
    <property type="entry name" value="WD_REPEATS_2"/>
    <property type="match status" value="2"/>
</dbReference>
<name>A0A8S1WRW5_9CILI</name>
<dbReference type="GO" id="GO:0016226">
    <property type="term" value="P:iron-sulfur cluster assembly"/>
    <property type="evidence" value="ECO:0007669"/>
    <property type="project" value="TreeGrafter"/>
</dbReference>
<dbReference type="SMART" id="SM00320">
    <property type="entry name" value="WD40"/>
    <property type="match status" value="5"/>
</dbReference>
<evidence type="ECO:0008006" key="6">
    <source>
        <dbReference type="Google" id="ProtNLM"/>
    </source>
</evidence>
<dbReference type="OrthoDB" id="71437at2759"/>
<organism evidence="4 5">
    <name type="scientific">Paramecium pentaurelia</name>
    <dbReference type="NCBI Taxonomy" id="43138"/>
    <lineage>
        <taxon>Eukaryota</taxon>
        <taxon>Sar</taxon>
        <taxon>Alveolata</taxon>
        <taxon>Ciliophora</taxon>
        <taxon>Intramacronucleata</taxon>
        <taxon>Oligohymenophorea</taxon>
        <taxon>Peniculida</taxon>
        <taxon>Parameciidae</taxon>
        <taxon>Paramecium</taxon>
    </lineage>
</organism>
<accession>A0A8S1WRW5</accession>
<evidence type="ECO:0000256" key="3">
    <source>
        <dbReference type="SAM" id="MobiDB-lite"/>
    </source>
</evidence>
<reference evidence="4" key="1">
    <citation type="submission" date="2021-01" db="EMBL/GenBank/DDBJ databases">
        <authorList>
            <consortium name="Genoscope - CEA"/>
            <person name="William W."/>
        </authorList>
    </citation>
    <scope>NUCLEOTIDE SEQUENCE</scope>
</reference>
<sequence>MQNSLLEQLCQEHQEPIVAVAFNEQNTISQGLCLKCWPQSYNKKVLLVEDVLDITKNIKEEYQQLDVDTRKNMKTLYQLMQELERLKVFMKQSINESIKTVNDWIKNISEQDQCARSSISILNFDLNTSLQNAQQQVQELQKQKEKCLQFIQQQLKILKDNDHFNNCIKLLSIINEEKFDPPQNQNVLQQLDKSIITQNNLICQQHDTEIIMVDLNQKPKIQKRLACVYCIQNYPTQYTAIKVAQKLYRKQETQKIQNLNKYSESIDQIKQSFNSIKIAYRNVIKDVTSSLSQNNKEIKQKAETYLNNLNIDWQALKNDEVSELAEKLCQNEQEDIVKSQIYIDFIKINQEINKKINDAFNKMKSTQHTGKNQIKQLMIIDYFSQNDIQTDINCQHNSRKETLNKTPKTLQIKDSNNNKIKNQLEIIPLNNDQKEDSKIKRKKNKEQNSNRTNQEKIQNKIQKQSDIEKQFDEIFNNQSQTIIEKKFQFILNKISIIQEEPCRSFSFNSDSSLLIAACEKSIKLFVFNKESLILQQTFNDHPSLIVYCTFLKNQNRFISGCLDGSMLIWSNCQENKQEWQCEQRLAGHTDYLGHIIYSKIENMIISCSNDKTIKFWKKSQNWELHQTLKGHNQYVCSISLNESENKLISGAYDDQILVSEPQGKDKQWTIIQVIKVDWGRRLCFITDNLFTFQPCKKDFMHIYEQKESKKGFYKSKEIAVKSLGQNCLWLFPQQFSKKQGLLVNKNCHTINIIRWKGKNKFVTDQAINFDTNEIYGSITDDGDWLITWDDKSKEIQIRGLK</sequence>
<dbReference type="PROSITE" id="PS50294">
    <property type="entry name" value="WD_REPEATS_REGION"/>
    <property type="match status" value="1"/>
</dbReference>
<evidence type="ECO:0000313" key="5">
    <source>
        <dbReference type="Proteomes" id="UP000689195"/>
    </source>
</evidence>
<gene>
    <name evidence="4" type="ORF">PPENT_87.1.T1020116</name>
</gene>
<evidence type="ECO:0000256" key="2">
    <source>
        <dbReference type="SAM" id="Coils"/>
    </source>
</evidence>
<dbReference type="Pfam" id="PF00400">
    <property type="entry name" value="WD40"/>
    <property type="match status" value="3"/>
</dbReference>
<dbReference type="EMBL" id="CAJJDO010000102">
    <property type="protein sequence ID" value="CAD8192704.1"/>
    <property type="molecule type" value="Genomic_DNA"/>
</dbReference>
<feature type="compositionally biased region" description="Basic and acidic residues" evidence="3">
    <location>
        <begin position="445"/>
        <end position="462"/>
    </location>
</feature>
<evidence type="ECO:0000256" key="1">
    <source>
        <dbReference type="PROSITE-ProRule" id="PRU00221"/>
    </source>
</evidence>
<feature type="region of interest" description="Disordered" evidence="3">
    <location>
        <begin position="431"/>
        <end position="462"/>
    </location>
</feature>
<feature type="repeat" description="WD" evidence="1">
    <location>
        <begin position="585"/>
        <end position="617"/>
    </location>
</feature>
<keyword evidence="1" id="KW-0853">WD repeat</keyword>
<feature type="repeat" description="WD" evidence="1">
    <location>
        <begin position="628"/>
        <end position="658"/>
    </location>
</feature>
<dbReference type="PANTHER" id="PTHR19920:SF0">
    <property type="entry name" value="CYTOSOLIC IRON-SULFUR PROTEIN ASSEMBLY PROTEIN CIAO1-RELATED"/>
    <property type="match status" value="1"/>
</dbReference>
<keyword evidence="2" id="KW-0175">Coiled coil</keyword>
<feature type="coiled-coil region" evidence="2">
    <location>
        <begin position="123"/>
        <end position="150"/>
    </location>
</feature>
<comment type="caution">
    <text evidence="4">The sequence shown here is derived from an EMBL/GenBank/DDBJ whole genome shotgun (WGS) entry which is preliminary data.</text>
</comment>
<protein>
    <recommendedName>
        <fullName evidence="6">WD40-repeat-containing domain</fullName>
    </recommendedName>
</protein>
<dbReference type="GO" id="GO:0097361">
    <property type="term" value="C:cytosolic [4Fe-4S] assembly targeting complex"/>
    <property type="evidence" value="ECO:0007669"/>
    <property type="project" value="TreeGrafter"/>
</dbReference>
<dbReference type="Proteomes" id="UP000689195">
    <property type="component" value="Unassembled WGS sequence"/>
</dbReference>
<evidence type="ECO:0000313" key="4">
    <source>
        <dbReference type="EMBL" id="CAD8192704.1"/>
    </source>
</evidence>
<dbReference type="InterPro" id="IPR001680">
    <property type="entry name" value="WD40_rpt"/>
</dbReference>
<dbReference type="AlphaFoldDB" id="A0A8S1WRW5"/>
<proteinExistence type="predicted"/>
<keyword evidence="5" id="KW-1185">Reference proteome</keyword>